<dbReference type="InterPro" id="IPR009283">
    <property type="entry name" value="Apyrase"/>
</dbReference>
<dbReference type="RefSeq" id="XP_038068417.1">
    <property type="nucleotide sequence ID" value="XM_038212489.1"/>
</dbReference>
<dbReference type="FunFam" id="2.120.10.100:FF:000001">
    <property type="entry name" value="Soluble calcium-activated nucleotidase 1"/>
    <property type="match status" value="1"/>
</dbReference>
<dbReference type="Pfam" id="PF06079">
    <property type="entry name" value="Apyrase"/>
    <property type="match status" value="1"/>
</dbReference>
<feature type="binding site" evidence="6">
    <location>
        <position position="498"/>
    </location>
    <ligand>
        <name>Ca(2+)</name>
        <dbReference type="ChEBI" id="CHEBI:29108"/>
    </ligand>
</feature>
<evidence type="ECO:0000256" key="1">
    <source>
        <dbReference type="ARBA" id="ARBA00001913"/>
    </source>
</evidence>
<feature type="binding site" evidence="6">
    <location>
        <position position="317"/>
    </location>
    <ligand>
        <name>Ca(2+)</name>
        <dbReference type="ChEBI" id="CHEBI:29108"/>
    </ligand>
</feature>
<proteinExistence type="inferred from homology"/>
<dbReference type="GO" id="GO:0030166">
    <property type="term" value="P:proteoglycan biosynthetic process"/>
    <property type="evidence" value="ECO:0007669"/>
    <property type="project" value="TreeGrafter"/>
</dbReference>
<dbReference type="InterPro" id="IPR036258">
    <property type="entry name" value="Apyrase_sf"/>
</dbReference>
<comment type="similarity">
    <text evidence="5">Belongs to the apyrase family.</text>
</comment>
<dbReference type="AlphaFoldDB" id="A0A914AXJ3"/>
<evidence type="ECO:0000313" key="9">
    <source>
        <dbReference type="Proteomes" id="UP000887568"/>
    </source>
</evidence>
<dbReference type="CTD" id="124583"/>
<keyword evidence="7" id="KW-0812">Transmembrane</keyword>
<feature type="binding site" evidence="6">
    <location>
        <position position="386"/>
    </location>
    <ligand>
        <name>Ca(2+)</name>
        <dbReference type="ChEBI" id="CHEBI:29108"/>
    </ligand>
</feature>
<accession>A0A914AXJ3</accession>
<dbReference type="SUPFAM" id="SSF101887">
    <property type="entry name" value="Apyrase"/>
    <property type="match status" value="1"/>
</dbReference>
<feature type="binding site" evidence="6">
    <location>
        <position position="270"/>
    </location>
    <ligand>
        <name>Ca(2+)</name>
        <dbReference type="ChEBI" id="CHEBI:29108"/>
    </ligand>
</feature>
<dbReference type="EnsemblMetazoa" id="XM_038212489.1">
    <property type="protein sequence ID" value="XP_038068417.1"/>
    <property type="gene ID" value="LOC119737860"/>
</dbReference>
<feature type="transmembrane region" description="Helical" evidence="7">
    <location>
        <begin position="29"/>
        <end position="51"/>
    </location>
</feature>
<keyword evidence="4 6" id="KW-0106">Calcium</keyword>
<organism evidence="8 9">
    <name type="scientific">Patiria miniata</name>
    <name type="common">Bat star</name>
    <name type="synonym">Asterina miniata</name>
    <dbReference type="NCBI Taxonomy" id="46514"/>
    <lineage>
        <taxon>Eukaryota</taxon>
        <taxon>Metazoa</taxon>
        <taxon>Echinodermata</taxon>
        <taxon>Eleutherozoa</taxon>
        <taxon>Asterozoa</taxon>
        <taxon>Asteroidea</taxon>
        <taxon>Valvatacea</taxon>
        <taxon>Valvatida</taxon>
        <taxon>Asterinidae</taxon>
        <taxon>Patiria</taxon>
    </lineage>
</organism>
<name>A0A914AXJ3_PATMI</name>
<evidence type="ECO:0000256" key="6">
    <source>
        <dbReference type="PIRSR" id="PIRSR609283-1"/>
    </source>
</evidence>
<evidence type="ECO:0000256" key="4">
    <source>
        <dbReference type="ARBA" id="ARBA00022837"/>
    </source>
</evidence>
<keyword evidence="9" id="KW-1185">Reference proteome</keyword>
<protein>
    <recommendedName>
        <fullName evidence="10">Soluble calcium-activated nucleotidase 1</fullName>
    </recommendedName>
</protein>
<dbReference type="GO" id="GO:0005509">
    <property type="term" value="F:calcium ion binding"/>
    <property type="evidence" value="ECO:0007669"/>
    <property type="project" value="InterPro"/>
</dbReference>
<dbReference type="GO" id="GO:0004382">
    <property type="term" value="F:GDP phosphatase activity"/>
    <property type="evidence" value="ECO:0007669"/>
    <property type="project" value="TreeGrafter"/>
</dbReference>
<evidence type="ECO:0000313" key="8">
    <source>
        <dbReference type="EnsemblMetazoa" id="XP_038068417.1"/>
    </source>
</evidence>
<keyword evidence="7" id="KW-0472">Membrane</keyword>
<comment type="cofactor">
    <cofactor evidence="1 6">
        <name>Ca(2+)</name>
        <dbReference type="ChEBI" id="CHEBI:29108"/>
    </cofactor>
</comment>
<evidence type="ECO:0000256" key="3">
    <source>
        <dbReference type="ARBA" id="ARBA00022801"/>
    </source>
</evidence>
<feature type="binding site" evidence="6">
    <location>
        <position position="271"/>
    </location>
    <ligand>
        <name>Ca(2+)</name>
        <dbReference type="ChEBI" id="CHEBI:29108"/>
    </ligand>
</feature>
<sequence length="503" mass="56188">MTSNKLVFESGTMHPLHVLLNGYRWCRRVLRMTAFANLTWLYIGVAVWVGLKNAGKNHHQQRKPRKNSDLGVVKSVKKLQVPLEGVQDRSKNRTNAMSKSNEWKSLAVEGGGRSSSGSLLSNFGAVKAGGISALRIRTRVVALAVIMFILFLIFLLFPSPKGTSGNFSTNHSGLGKNYFMSALGSSPYNKTYPITAPERTLIGVRYRIGLISDLDTDSKSDSQKNTWVGYYLKGYLSINSLHDQVSLQLDKDPTALKSQLSRGGRGMELSELVTFNGKLYAVDDRTGVIYEIVDNAVIPWTILSDGDGRNTKGFKGEWMAVREQSLFVGGLGKEWTTTSGELVNLNPQWVKVVSSQGAVRHVSWVKNYNAMRNEAGYPYPGYMIHESGVWSDVHQRWFFMPRRASTERYTEADDEHRATNLLISCSLDFSDVRINRIGVLNKIRGFSSFKFVPGTGDTVIVALKTEEDRGKIATYYTVFNINGKTLVPDTKFADIKYEGIEFI</sequence>
<evidence type="ECO:0000256" key="7">
    <source>
        <dbReference type="SAM" id="Phobius"/>
    </source>
</evidence>
<evidence type="ECO:0000256" key="2">
    <source>
        <dbReference type="ARBA" id="ARBA00022723"/>
    </source>
</evidence>
<dbReference type="GeneID" id="119737860"/>
<dbReference type="PANTHER" id="PTHR13023">
    <property type="entry name" value="APYRASE"/>
    <property type="match status" value="1"/>
</dbReference>
<keyword evidence="3" id="KW-0378">Hydrolase</keyword>
<feature type="transmembrane region" description="Helical" evidence="7">
    <location>
        <begin position="140"/>
        <end position="157"/>
    </location>
</feature>
<keyword evidence="2 6" id="KW-0479">Metal-binding</keyword>
<keyword evidence="7" id="KW-1133">Transmembrane helix</keyword>
<dbReference type="GO" id="GO:0045134">
    <property type="term" value="F:UDP phosphatase activity"/>
    <property type="evidence" value="ECO:0007669"/>
    <property type="project" value="TreeGrafter"/>
</dbReference>
<dbReference type="PANTHER" id="PTHR13023:SF3">
    <property type="entry name" value="SOLUBLE CALCIUM-ACTIVATED NUCLEOTIDASE 1"/>
    <property type="match status" value="1"/>
</dbReference>
<evidence type="ECO:0008006" key="10">
    <source>
        <dbReference type="Google" id="ProtNLM"/>
    </source>
</evidence>
<reference evidence="8" key="1">
    <citation type="submission" date="2022-11" db="UniProtKB">
        <authorList>
            <consortium name="EnsemblMetazoa"/>
        </authorList>
    </citation>
    <scope>IDENTIFICATION</scope>
</reference>
<dbReference type="Proteomes" id="UP000887568">
    <property type="component" value="Unplaced"/>
</dbReference>
<dbReference type="OrthoDB" id="25028at2759"/>
<dbReference type="Gene3D" id="2.120.10.100">
    <property type="entry name" value="Apyrase"/>
    <property type="match status" value="1"/>
</dbReference>
<dbReference type="OMA" id="RDEHMGC"/>
<evidence type="ECO:0000256" key="5">
    <source>
        <dbReference type="ARBA" id="ARBA00025738"/>
    </source>
</evidence>
<feature type="binding site" evidence="6">
    <location>
        <position position="447"/>
    </location>
    <ligand>
        <name>Ca(2+)</name>
        <dbReference type="ChEBI" id="CHEBI:29108"/>
    </ligand>
</feature>